<feature type="domain" description="Prolow-density lipoprotein receptor-related protein 1-like beta-propeller" evidence="2">
    <location>
        <begin position="43"/>
        <end position="225"/>
    </location>
</feature>
<proteinExistence type="predicted"/>
<reference evidence="4" key="1">
    <citation type="journal article" date="2019" name="Int. J. Syst. Evol. Microbiol.">
        <title>The Global Catalogue of Microorganisms (GCM) 10K type strain sequencing project: providing services to taxonomists for standard genome sequencing and annotation.</title>
        <authorList>
            <consortium name="The Broad Institute Genomics Platform"/>
            <consortium name="The Broad Institute Genome Sequencing Center for Infectious Disease"/>
            <person name="Wu L."/>
            <person name="Ma J."/>
        </authorList>
    </citation>
    <scope>NUCLEOTIDE SEQUENCE [LARGE SCALE GENOMIC DNA]</scope>
    <source>
        <strain evidence="4">IBRC-M 10987</strain>
    </source>
</reference>
<gene>
    <name evidence="3" type="ORF">ACFOZ8_23770</name>
</gene>
<protein>
    <submittedName>
        <fullName evidence="3">DUF5050 domain-containing protein</fullName>
    </submittedName>
</protein>
<dbReference type="EMBL" id="JBHSAM010000034">
    <property type="protein sequence ID" value="MFC4102643.1"/>
    <property type="molecule type" value="Genomic_DNA"/>
</dbReference>
<keyword evidence="4" id="KW-1185">Reference proteome</keyword>
<organism evidence="3 4">
    <name type="scientific">Paenibacillus xanthanilyticus</name>
    <dbReference type="NCBI Taxonomy" id="1783531"/>
    <lineage>
        <taxon>Bacteria</taxon>
        <taxon>Bacillati</taxon>
        <taxon>Bacillota</taxon>
        <taxon>Bacilli</taxon>
        <taxon>Bacillales</taxon>
        <taxon>Paenibacillaceae</taxon>
        <taxon>Paenibacillus</taxon>
    </lineage>
</organism>
<feature type="chain" id="PRO_5047499953" evidence="1">
    <location>
        <begin position="26"/>
        <end position="732"/>
    </location>
</feature>
<dbReference type="Gene3D" id="2.120.10.30">
    <property type="entry name" value="TolB, C-terminal domain"/>
    <property type="match status" value="1"/>
</dbReference>
<dbReference type="InterPro" id="IPR011042">
    <property type="entry name" value="6-blade_b-propeller_TolB-like"/>
</dbReference>
<evidence type="ECO:0000259" key="2">
    <source>
        <dbReference type="Pfam" id="PF16472"/>
    </source>
</evidence>
<feature type="signal peptide" evidence="1">
    <location>
        <begin position="1"/>
        <end position="25"/>
    </location>
</feature>
<comment type="caution">
    <text evidence="3">The sequence shown here is derived from an EMBL/GenBank/DDBJ whole genome shotgun (WGS) entry which is preliminary data.</text>
</comment>
<name>A0ABV8K9G9_9BACL</name>
<keyword evidence="1" id="KW-0732">Signal</keyword>
<dbReference type="RefSeq" id="WP_377721261.1">
    <property type="nucleotide sequence ID" value="NZ_JBHSAM010000034.1"/>
</dbReference>
<evidence type="ECO:0000313" key="3">
    <source>
        <dbReference type="EMBL" id="MFC4102643.1"/>
    </source>
</evidence>
<accession>A0ABV8K9G9</accession>
<sequence>MKGLQRVLCLLAGLLLWVSPTLAEAAAATAANGKSPDAFAAALAEMPSVTGASADGWIYYQEYDAASDTAKLMKKKADGSSVQEVKASELLIQPYNYSRMVDYRYADHNMIPASNKPAFIKQLVQNPNAFIIDMIGDSVLYWTGTVKDGVYQSGTIKKATLAGKQPTVVTADNGKIDFASFTIHKNTLFYTVEEGETYALYRVGLDGKNKKKLAGDYYRPVQQMNKTMGPVKYYSMYQRGSITISQDQIVYLNHDEHLVRLTTDGGGKRVLNQAEVSSPFVEGDWLYYSTKANPAAEDWLSSYYYYGPIYKVKLSGGKPVPITKGHSNLVFVKDGWVYYQTEWHELNQRLIRVKTDGTGAQTVLSGLVGDQEFYIRAVFGDWLTYAINDNGEPAGEYRIRLNGTGKTKLSYSAEADVETPADKAQLEQAVKQNYGKYEVPDMLKQTIALEEELREKKMLLGGGLLGPNFAEFGIGYRYESTPIDVIPFALEDWDDEVHYGFLTDFGTVRSLDEAVIVRVTPYEDDPVQIVARNFREFMQLLAYETLGAHYLDTQMSKADYAALQEEAEEVESSLTAKEKDVMRIVRERFALKPIGDVHAYLNQLGKERKQQIAAATEDGLGVVYDGPEADSAKRLAFDFEEYEDGVHRADVKVFFDEASTLDKLAFLRDAQYRYLWEGNSKVIAYLQEQLKAMGLADEANRIAYPEPSEYDDEYEGEGQGEYDDLYESYFGS</sequence>
<evidence type="ECO:0000256" key="1">
    <source>
        <dbReference type="SAM" id="SignalP"/>
    </source>
</evidence>
<dbReference type="Proteomes" id="UP001595715">
    <property type="component" value="Unassembled WGS sequence"/>
</dbReference>
<dbReference type="Pfam" id="PF16472">
    <property type="entry name" value="DUF5050"/>
    <property type="match status" value="2"/>
</dbReference>
<evidence type="ECO:0000313" key="4">
    <source>
        <dbReference type="Proteomes" id="UP001595715"/>
    </source>
</evidence>
<dbReference type="InterPro" id="IPR032485">
    <property type="entry name" value="LRP1-like_beta_prop"/>
</dbReference>
<feature type="domain" description="Prolow-density lipoprotein receptor-related protein 1-like beta-propeller" evidence="2">
    <location>
        <begin position="240"/>
        <end position="411"/>
    </location>
</feature>
<dbReference type="SUPFAM" id="SSF63825">
    <property type="entry name" value="YWTD domain"/>
    <property type="match status" value="1"/>
</dbReference>